<dbReference type="InterPro" id="IPR035984">
    <property type="entry name" value="Acyl-CoA-binding_sf"/>
</dbReference>
<organism evidence="3 4">
    <name type="scientific">Syphacia muris</name>
    <dbReference type="NCBI Taxonomy" id="451379"/>
    <lineage>
        <taxon>Eukaryota</taxon>
        <taxon>Metazoa</taxon>
        <taxon>Ecdysozoa</taxon>
        <taxon>Nematoda</taxon>
        <taxon>Chromadorea</taxon>
        <taxon>Rhabditida</taxon>
        <taxon>Spirurina</taxon>
        <taxon>Oxyuridomorpha</taxon>
        <taxon>Oxyuroidea</taxon>
        <taxon>Oxyuridae</taxon>
        <taxon>Syphacia</taxon>
    </lineage>
</organism>
<dbReference type="InterPro" id="IPR014352">
    <property type="entry name" value="FERM/acyl-CoA-bd_prot_sf"/>
</dbReference>
<dbReference type="SUPFAM" id="SSF47027">
    <property type="entry name" value="Acyl-CoA binding protein"/>
    <property type="match status" value="1"/>
</dbReference>
<proteinExistence type="predicted"/>
<keyword evidence="3" id="KW-1185">Reference proteome</keyword>
<dbReference type="STRING" id="451379.A0A0N5AS99"/>
<sequence>MNFEEAAQKVRKLKKTPPDDAFLKCYGLYKQATTGDINIPKPGMTDVKAKAKYSAWEKNKGMSKDQATKEYIKFAEELIQKYGVNA</sequence>
<evidence type="ECO:0000313" key="4">
    <source>
        <dbReference type="WBParaSite" id="SMUV_0000765701-mRNA-1"/>
    </source>
</evidence>
<reference evidence="4" key="1">
    <citation type="submission" date="2017-02" db="UniProtKB">
        <authorList>
            <consortium name="WormBaseParasite"/>
        </authorList>
    </citation>
    <scope>IDENTIFICATION</scope>
</reference>
<evidence type="ECO:0000313" key="3">
    <source>
        <dbReference type="Proteomes" id="UP000046393"/>
    </source>
</evidence>
<feature type="domain" description="ACB" evidence="2">
    <location>
        <begin position="1"/>
        <end position="84"/>
    </location>
</feature>
<dbReference type="GO" id="GO:0000062">
    <property type="term" value="F:fatty-acyl-CoA binding"/>
    <property type="evidence" value="ECO:0007669"/>
    <property type="project" value="InterPro"/>
</dbReference>
<dbReference type="PROSITE" id="PS51228">
    <property type="entry name" value="ACB_2"/>
    <property type="match status" value="1"/>
</dbReference>
<dbReference type="InterPro" id="IPR000582">
    <property type="entry name" value="Acyl-CoA-binding_protein"/>
</dbReference>
<dbReference type="GO" id="GO:0006631">
    <property type="term" value="P:fatty acid metabolic process"/>
    <property type="evidence" value="ECO:0007669"/>
    <property type="project" value="TreeGrafter"/>
</dbReference>
<keyword evidence="1" id="KW-0446">Lipid-binding</keyword>
<dbReference type="AlphaFoldDB" id="A0A0N5AS99"/>
<dbReference type="PANTHER" id="PTHR23310:SF138">
    <property type="entry name" value="ACB DOMAIN-CONTAINING PROTEIN"/>
    <property type="match status" value="1"/>
</dbReference>
<name>A0A0N5AS99_9BILA</name>
<evidence type="ECO:0000259" key="2">
    <source>
        <dbReference type="PROSITE" id="PS51228"/>
    </source>
</evidence>
<dbReference type="Gene3D" id="1.20.80.10">
    <property type="match status" value="1"/>
</dbReference>
<dbReference type="PRINTS" id="PR00689">
    <property type="entry name" value="ACOABINDINGP"/>
</dbReference>
<evidence type="ECO:0000256" key="1">
    <source>
        <dbReference type="ARBA" id="ARBA00023121"/>
    </source>
</evidence>
<dbReference type="PANTHER" id="PTHR23310">
    <property type="entry name" value="ACYL-COA-BINDING PROTEIN, ACBP"/>
    <property type="match status" value="1"/>
</dbReference>
<dbReference type="WBParaSite" id="SMUV_0000765701-mRNA-1">
    <property type="protein sequence ID" value="SMUV_0000765701-mRNA-1"/>
    <property type="gene ID" value="SMUV_0000765701"/>
</dbReference>
<protein>
    <submittedName>
        <fullName evidence="4">ACB domain-containing protein</fullName>
    </submittedName>
</protein>
<accession>A0A0N5AS99</accession>
<dbReference type="Proteomes" id="UP000046393">
    <property type="component" value="Unplaced"/>
</dbReference>
<dbReference type="Pfam" id="PF00887">
    <property type="entry name" value="ACBP"/>
    <property type="match status" value="1"/>
</dbReference>